<keyword evidence="2" id="KW-1185">Reference proteome</keyword>
<organism evidence="1 2">
    <name type="scientific">Citrus sinensis</name>
    <name type="common">Sweet orange</name>
    <name type="synonym">Citrus aurantium var. sinensis</name>
    <dbReference type="NCBI Taxonomy" id="2711"/>
    <lineage>
        <taxon>Eukaryota</taxon>
        <taxon>Viridiplantae</taxon>
        <taxon>Streptophyta</taxon>
        <taxon>Embryophyta</taxon>
        <taxon>Tracheophyta</taxon>
        <taxon>Spermatophyta</taxon>
        <taxon>Magnoliopsida</taxon>
        <taxon>eudicotyledons</taxon>
        <taxon>Gunneridae</taxon>
        <taxon>Pentapetalae</taxon>
        <taxon>rosids</taxon>
        <taxon>malvids</taxon>
        <taxon>Sapindales</taxon>
        <taxon>Rutaceae</taxon>
        <taxon>Aurantioideae</taxon>
        <taxon>Citrus</taxon>
    </lineage>
</organism>
<name>A0ACB8J5P2_CITSI</name>
<evidence type="ECO:0000313" key="2">
    <source>
        <dbReference type="Proteomes" id="UP000829398"/>
    </source>
</evidence>
<accession>A0ACB8J5P2</accession>
<dbReference type="EMBL" id="CM039176">
    <property type="protein sequence ID" value="KAH9713082.1"/>
    <property type="molecule type" value="Genomic_DNA"/>
</dbReference>
<sequence length="699" mass="81731">MPLLKRKSFSLVEPPQDLEPHELVYQVRFTKEIFRNYHEYLNRVNLYRNRVWMCKSTGKTNLTYEEALVSEKHAVEKLQELPKELVAPALRIIQFSMLSLKDLADTIATNLEERLYVGSEYYGRKDSGVHLCKILKVVKADNKITKYEVAWLDKNKKTTENGLLDGENLVKKKLPFSRNILKSFIRQSTYRSFPWVLHEKLARKHDISIDPPQELRSKIFFQNGLVVCKKRKKNEEEMKEESGKCKCNKVGSDKLEDDDHQREEPIKYPVDDLLVQPSADDPVFSDRPLPSRDFSVPMECVGDLLMVWDFCTSFSRTLHLWPFSLEDFENVVCHKESNLALIVESHSALVRLLIKDNRKHFWHMKNKKRKITLVNWAEYLCDFLEIIKIPELCSNMTTIKRGHYGLLDANIKLRILKELVNQAFETDVFRDKIDEHINQRRALGATRREEALEAARKEREAKEQLKIQNGHTSESAKSNMHESSENNYSGENGEIAEKSIAEIIASQPKNLLENKHSDASKKMAERQNVDVEVQEVNGKQLSGKELLKQMGDDKKEATEPRSKDQRREYFEREMDKRVIRTNPLGKDRHYNRYWWFRRDGRIFVESSDSKQWGYYSSKEELDALMGSLNCKGERERALHKQLGKFYAKMSSEFEKRSKSFVGKIASEEAVLRRSTRVRATPGVNPANAFLRYVNKWKQD</sequence>
<dbReference type="Proteomes" id="UP000829398">
    <property type="component" value="Chromosome 7"/>
</dbReference>
<evidence type="ECO:0000313" key="1">
    <source>
        <dbReference type="EMBL" id="KAH9713082.1"/>
    </source>
</evidence>
<reference evidence="2" key="1">
    <citation type="journal article" date="2023" name="Hortic. Res.">
        <title>A chromosome-level phased genome enabling allele-level studies in sweet orange: a case study on citrus Huanglongbing tolerance.</title>
        <authorList>
            <person name="Wu B."/>
            <person name="Yu Q."/>
            <person name="Deng Z."/>
            <person name="Duan Y."/>
            <person name="Luo F."/>
            <person name="Gmitter F. Jr."/>
        </authorList>
    </citation>
    <scope>NUCLEOTIDE SEQUENCE [LARGE SCALE GENOMIC DNA]</scope>
    <source>
        <strain evidence="2">cv. Valencia</strain>
    </source>
</reference>
<comment type="caution">
    <text evidence="1">The sequence shown here is derived from an EMBL/GenBank/DDBJ whole genome shotgun (WGS) entry which is preliminary data.</text>
</comment>
<gene>
    <name evidence="1" type="ORF">KPL71_020242</name>
</gene>
<proteinExistence type="predicted"/>
<protein>
    <submittedName>
        <fullName evidence="1">DDT domain-containing protein</fullName>
    </submittedName>
</protein>